<dbReference type="AlphaFoldDB" id="A0ABC8LDQ3"/>
<accession>A0ABC8LDQ3</accession>
<organism evidence="2 3">
    <name type="scientific">Eruca vesicaria subsp. sativa</name>
    <name type="common">Garden rocket</name>
    <name type="synonym">Eruca sativa</name>
    <dbReference type="NCBI Taxonomy" id="29727"/>
    <lineage>
        <taxon>Eukaryota</taxon>
        <taxon>Viridiplantae</taxon>
        <taxon>Streptophyta</taxon>
        <taxon>Embryophyta</taxon>
        <taxon>Tracheophyta</taxon>
        <taxon>Spermatophyta</taxon>
        <taxon>Magnoliopsida</taxon>
        <taxon>eudicotyledons</taxon>
        <taxon>Gunneridae</taxon>
        <taxon>Pentapetalae</taxon>
        <taxon>rosids</taxon>
        <taxon>malvids</taxon>
        <taxon>Brassicales</taxon>
        <taxon>Brassicaceae</taxon>
        <taxon>Brassiceae</taxon>
        <taxon>Eruca</taxon>
    </lineage>
</organism>
<sequence>MDEIKMEDVLNDCMVKAKCLRETLNRVTAHSSFSVQWKDLDEYLESVKGQVNERFRELDSKEVELKDQTFALEEMAKVVEEAEGRLADLEVKSERVCLEVEGKRKELNFLKNQVEISRDESNVEEVRLSQLRTLVEECEAERMLKESQLSEMVESWRKTHVKLGLNGEELAKMVTNLERSRDEVSEEMTSLHRIQTHRRQLDEEVERKTKDLTLVQNKLVECEHLL</sequence>
<feature type="coiled-coil region" evidence="1">
    <location>
        <begin position="72"/>
        <end position="120"/>
    </location>
</feature>
<gene>
    <name evidence="2" type="ORF">ERUC_LOCUS34107</name>
</gene>
<protein>
    <submittedName>
        <fullName evidence="2">Uncharacterized protein</fullName>
    </submittedName>
</protein>
<evidence type="ECO:0000313" key="2">
    <source>
        <dbReference type="EMBL" id="CAH8381624.1"/>
    </source>
</evidence>
<evidence type="ECO:0000256" key="1">
    <source>
        <dbReference type="SAM" id="Coils"/>
    </source>
</evidence>
<dbReference type="EMBL" id="CAKOAT010517376">
    <property type="protein sequence ID" value="CAH8381624.1"/>
    <property type="molecule type" value="Genomic_DNA"/>
</dbReference>
<keyword evidence="3" id="KW-1185">Reference proteome</keyword>
<evidence type="ECO:0000313" key="3">
    <source>
        <dbReference type="Proteomes" id="UP001642260"/>
    </source>
</evidence>
<comment type="caution">
    <text evidence="2">The sequence shown here is derived from an EMBL/GenBank/DDBJ whole genome shotgun (WGS) entry which is preliminary data.</text>
</comment>
<reference evidence="2 3" key="1">
    <citation type="submission" date="2022-03" db="EMBL/GenBank/DDBJ databases">
        <authorList>
            <person name="Macdonald S."/>
            <person name="Ahmed S."/>
            <person name="Newling K."/>
        </authorList>
    </citation>
    <scope>NUCLEOTIDE SEQUENCE [LARGE SCALE GENOMIC DNA]</scope>
</reference>
<proteinExistence type="predicted"/>
<name>A0ABC8LDQ3_ERUVS</name>
<keyword evidence="1" id="KW-0175">Coiled coil</keyword>
<dbReference type="Proteomes" id="UP001642260">
    <property type="component" value="Unassembled WGS sequence"/>
</dbReference>